<dbReference type="STRING" id="71784.A0A1Y2AWN9"/>
<dbReference type="AlphaFoldDB" id="A0A1Y2AWN9"/>
<reference evidence="2 3" key="1">
    <citation type="submission" date="2016-07" db="EMBL/GenBank/DDBJ databases">
        <title>Pervasive Adenine N6-methylation of Active Genes in Fungi.</title>
        <authorList>
            <consortium name="DOE Joint Genome Institute"/>
            <person name="Mondo S.J."/>
            <person name="Dannebaum R.O."/>
            <person name="Kuo R.C."/>
            <person name="Labutti K."/>
            <person name="Haridas S."/>
            <person name="Kuo A."/>
            <person name="Salamov A."/>
            <person name="Ahrendt S.R."/>
            <person name="Lipzen A."/>
            <person name="Sullivan W."/>
            <person name="Andreopoulos W.B."/>
            <person name="Clum A."/>
            <person name="Lindquist E."/>
            <person name="Daum C."/>
            <person name="Ramamoorthy G.K."/>
            <person name="Gryganskyi A."/>
            <person name="Culley D."/>
            <person name="Magnuson J.K."/>
            <person name="James T.Y."/>
            <person name="O'Malley M.A."/>
            <person name="Stajich J.E."/>
            <person name="Spatafora J.W."/>
            <person name="Visel A."/>
            <person name="Grigoriev I.V."/>
        </authorList>
    </citation>
    <scope>NUCLEOTIDE SEQUENCE [LARGE SCALE GENOMIC DNA]</scope>
    <source>
        <strain evidence="2 3">68-887.2</strain>
    </source>
</reference>
<dbReference type="PANTHER" id="PTHR22767">
    <property type="entry name" value="N-TERMINAL ACETYLTRANSFERASE-RELATED"/>
    <property type="match status" value="1"/>
</dbReference>
<sequence>MADAKWAADERRLHPAFSDWSTGRYKSADAQLRQHLKKYPRSQPGLVLRLLLIGKQNASISEILSAYRDVRTTGDLSARSLWGCTLALRSAGRQDMILELHQELWERQPSSIELGEQVVLSAAGAWDTAILKTASRKMFNMTKSPTWARIAAWAEFVINVEDTASGLEFPPPASNPASLKTAQLLLSMSGKTSGTSEQLWLRLQILLAANDQDGFRKAIEQETITGNLARWWWRMEAVGVFLQRFPDEELAKAEFATVSIYLKTDKEAQRNYAFYQHLLVLARLAKIDASDIIKDLHESIGPKERAPLLAMLELTEDKSELVKQYWAKWSSTGPTLREVWDVLDDELLVQLSSGLRNKSHDDETSYRTLVNEHILHLLSRPTEWIPTDDDIRELWTLYEEGLKYGRDLPRTDVQIADRIGLASTQLSVTQYHHGRSELPLLRAVIALQIILHNSPSCTHVDFASIRLTRTIGAPSLAAVHLNNLKLSEIQLDTMLHVFVDRAAIDVHLGQTRSVLTMYNDKASQMRARSRGDLPEHIKQALENESYSKINGIRTLHRRLDRSLTAKVCLIECTRAALLDGEVKQLDTLYELVTRRDQVDSRNWELMPDIGGHRLGITKMTDMGEAVGEDWVGQWAFALVAVVSFLNGEDCRAVEPPTTEQLLPAEGEFLRSTALLINYVREVIAGEGSGEPKQIPDLFDGLIKTAGDAQGSRGEILYRAGLLAEFLNIFKLVSKRVDELAQPPSKKKKAAVHLVALSRTLKTAQEAVRPKAQEVVDMLKGLTKSDEEIVVDDLVAFFSKAQRETAKAEWKKILQARAGAVRNLVALLAVPRRL</sequence>
<evidence type="ECO:0000313" key="3">
    <source>
        <dbReference type="Proteomes" id="UP000193986"/>
    </source>
</evidence>
<dbReference type="InParanoid" id="A0A1Y2AWN9"/>
<comment type="caution">
    <text evidence="2">The sequence shown here is derived from an EMBL/GenBank/DDBJ whole genome shotgun (WGS) entry which is preliminary data.</text>
</comment>
<accession>A0A1Y2AWN9</accession>
<keyword evidence="3" id="KW-1185">Reference proteome</keyword>
<dbReference type="PANTHER" id="PTHR22767:SF3">
    <property type="entry name" value="N-ALPHA-ACETYLTRANSFERASE 25, NATB AUXILIARY SUBUNIT"/>
    <property type="match status" value="1"/>
</dbReference>
<protein>
    <submittedName>
        <fullName evidence="2">N-acetyltransferase B complex non catalytic subunit-domain-containing protein</fullName>
    </submittedName>
</protein>
<dbReference type="Pfam" id="PF09797">
    <property type="entry name" value="NatB_MDM20"/>
    <property type="match status" value="1"/>
</dbReference>
<dbReference type="Proteomes" id="UP000193986">
    <property type="component" value="Unassembled WGS sequence"/>
</dbReference>
<name>A0A1Y2AWN9_9TREE</name>
<dbReference type="EMBL" id="MCFC01000048">
    <property type="protein sequence ID" value="ORY26335.1"/>
    <property type="molecule type" value="Genomic_DNA"/>
</dbReference>
<evidence type="ECO:0000256" key="1">
    <source>
        <dbReference type="ARBA" id="ARBA00006298"/>
    </source>
</evidence>
<organism evidence="2 3">
    <name type="scientific">Naematelia encephala</name>
    <dbReference type="NCBI Taxonomy" id="71784"/>
    <lineage>
        <taxon>Eukaryota</taxon>
        <taxon>Fungi</taxon>
        <taxon>Dikarya</taxon>
        <taxon>Basidiomycota</taxon>
        <taxon>Agaricomycotina</taxon>
        <taxon>Tremellomycetes</taxon>
        <taxon>Tremellales</taxon>
        <taxon>Naemateliaceae</taxon>
        <taxon>Naematelia</taxon>
    </lineage>
</organism>
<comment type="similarity">
    <text evidence="1">Belongs to the MDM20/NAA25 family.</text>
</comment>
<dbReference type="InterPro" id="IPR019183">
    <property type="entry name" value="NAA25_NatB_aux_su"/>
</dbReference>
<evidence type="ECO:0000313" key="2">
    <source>
        <dbReference type="EMBL" id="ORY26335.1"/>
    </source>
</evidence>
<dbReference type="OrthoDB" id="1874341at2759"/>
<dbReference type="GO" id="GO:0016740">
    <property type="term" value="F:transferase activity"/>
    <property type="evidence" value="ECO:0007669"/>
    <property type="project" value="UniProtKB-KW"/>
</dbReference>
<dbReference type="GO" id="GO:0031416">
    <property type="term" value="C:NatB complex"/>
    <property type="evidence" value="ECO:0007669"/>
    <property type="project" value="TreeGrafter"/>
</dbReference>
<gene>
    <name evidence="2" type="ORF">BCR39DRAFT_541363</name>
</gene>
<keyword evidence="2" id="KW-0808">Transferase</keyword>
<proteinExistence type="inferred from homology"/>